<proteinExistence type="predicted"/>
<evidence type="ECO:0000256" key="1">
    <source>
        <dbReference type="SAM" id="MobiDB-lite"/>
    </source>
</evidence>
<evidence type="ECO:0000256" key="2">
    <source>
        <dbReference type="SAM" id="Phobius"/>
    </source>
</evidence>
<keyword evidence="2" id="KW-0472">Membrane</keyword>
<dbReference type="Proteomes" id="UP000013827">
    <property type="component" value="Unassembled WGS sequence"/>
</dbReference>
<dbReference type="RefSeq" id="XP_005759497.1">
    <property type="nucleotide sequence ID" value="XM_005759440.1"/>
</dbReference>
<dbReference type="GeneID" id="17253392"/>
<dbReference type="SUPFAM" id="SSF56436">
    <property type="entry name" value="C-type lectin-like"/>
    <property type="match status" value="1"/>
</dbReference>
<dbReference type="PaxDb" id="2903-EOD07068"/>
<dbReference type="CDD" id="cd00037">
    <property type="entry name" value="CLECT"/>
    <property type="match status" value="1"/>
</dbReference>
<dbReference type="InterPro" id="IPR016186">
    <property type="entry name" value="C-type_lectin-like/link_sf"/>
</dbReference>
<evidence type="ECO:0000313" key="5">
    <source>
        <dbReference type="Proteomes" id="UP000013827"/>
    </source>
</evidence>
<dbReference type="PROSITE" id="PS50041">
    <property type="entry name" value="C_TYPE_LECTIN_2"/>
    <property type="match status" value="1"/>
</dbReference>
<reference evidence="4" key="2">
    <citation type="submission" date="2024-10" db="UniProtKB">
        <authorList>
            <consortium name="EnsemblProtists"/>
        </authorList>
    </citation>
    <scope>IDENTIFICATION</scope>
</reference>
<dbReference type="InterPro" id="IPR050111">
    <property type="entry name" value="C-type_lectin/snaclec_domain"/>
</dbReference>
<dbReference type="Pfam" id="PF00059">
    <property type="entry name" value="Lectin_C"/>
    <property type="match status" value="1"/>
</dbReference>
<feature type="compositionally biased region" description="Basic residues" evidence="1">
    <location>
        <begin position="13"/>
        <end position="22"/>
    </location>
</feature>
<feature type="transmembrane region" description="Helical" evidence="2">
    <location>
        <begin position="188"/>
        <end position="213"/>
    </location>
</feature>
<dbReference type="SUPFAM" id="SSF54928">
    <property type="entry name" value="RNA-binding domain, RBD"/>
    <property type="match status" value="1"/>
</dbReference>
<keyword evidence="5" id="KW-1185">Reference proteome</keyword>
<dbReference type="PANTHER" id="PTHR22803">
    <property type="entry name" value="MANNOSE, PHOSPHOLIPASE, LECTIN RECEPTOR RELATED"/>
    <property type="match status" value="1"/>
</dbReference>
<dbReference type="SMART" id="SM00034">
    <property type="entry name" value="CLECT"/>
    <property type="match status" value="1"/>
</dbReference>
<feature type="domain" description="C-type lectin" evidence="3">
    <location>
        <begin position="57"/>
        <end position="159"/>
    </location>
</feature>
<organism evidence="4 5">
    <name type="scientific">Emiliania huxleyi (strain CCMP1516)</name>
    <dbReference type="NCBI Taxonomy" id="280463"/>
    <lineage>
        <taxon>Eukaryota</taxon>
        <taxon>Haptista</taxon>
        <taxon>Haptophyta</taxon>
        <taxon>Prymnesiophyceae</taxon>
        <taxon>Isochrysidales</taxon>
        <taxon>Noelaerhabdaceae</taxon>
        <taxon>Emiliania</taxon>
    </lineage>
</organism>
<reference evidence="5" key="1">
    <citation type="journal article" date="2013" name="Nature">
        <title>Pan genome of the phytoplankton Emiliania underpins its global distribution.</title>
        <authorList>
            <person name="Read B.A."/>
            <person name="Kegel J."/>
            <person name="Klute M.J."/>
            <person name="Kuo A."/>
            <person name="Lefebvre S.C."/>
            <person name="Maumus F."/>
            <person name="Mayer C."/>
            <person name="Miller J."/>
            <person name="Monier A."/>
            <person name="Salamov A."/>
            <person name="Young J."/>
            <person name="Aguilar M."/>
            <person name="Claverie J.M."/>
            <person name="Frickenhaus S."/>
            <person name="Gonzalez K."/>
            <person name="Herman E.K."/>
            <person name="Lin Y.C."/>
            <person name="Napier J."/>
            <person name="Ogata H."/>
            <person name="Sarno A.F."/>
            <person name="Shmutz J."/>
            <person name="Schroeder D."/>
            <person name="de Vargas C."/>
            <person name="Verret F."/>
            <person name="von Dassow P."/>
            <person name="Valentin K."/>
            <person name="Van de Peer Y."/>
            <person name="Wheeler G."/>
            <person name="Dacks J.B."/>
            <person name="Delwiche C.F."/>
            <person name="Dyhrman S.T."/>
            <person name="Glockner G."/>
            <person name="John U."/>
            <person name="Richards T."/>
            <person name="Worden A.Z."/>
            <person name="Zhang X."/>
            <person name="Grigoriev I.V."/>
            <person name="Allen A.E."/>
            <person name="Bidle K."/>
            <person name="Borodovsky M."/>
            <person name="Bowler C."/>
            <person name="Brownlee C."/>
            <person name="Cock J.M."/>
            <person name="Elias M."/>
            <person name="Gladyshev V.N."/>
            <person name="Groth M."/>
            <person name="Guda C."/>
            <person name="Hadaegh A."/>
            <person name="Iglesias-Rodriguez M.D."/>
            <person name="Jenkins J."/>
            <person name="Jones B.M."/>
            <person name="Lawson T."/>
            <person name="Leese F."/>
            <person name="Lindquist E."/>
            <person name="Lobanov A."/>
            <person name="Lomsadze A."/>
            <person name="Malik S.B."/>
            <person name="Marsh M.E."/>
            <person name="Mackinder L."/>
            <person name="Mock T."/>
            <person name="Mueller-Roeber B."/>
            <person name="Pagarete A."/>
            <person name="Parker M."/>
            <person name="Probert I."/>
            <person name="Quesneville H."/>
            <person name="Raines C."/>
            <person name="Rensing S.A."/>
            <person name="Riano-Pachon D.M."/>
            <person name="Richier S."/>
            <person name="Rokitta S."/>
            <person name="Shiraiwa Y."/>
            <person name="Soanes D.M."/>
            <person name="van der Giezen M."/>
            <person name="Wahlund T.M."/>
            <person name="Williams B."/>
            <person name="Wilson W."/>
            <person name="Wolfe G."/>
            <person name="Wurch L.L."/>
        </authorList>
    </citation>
    <scope>NUCLEOTIDE SEQUENCE</scope>
</reference>
<dbReference type="KEGG" id="ehx:EMIHUDRAFT_198334"/>
<protein>
    <recommendedName>
        <fullName evidence="3">C-type lectin domain-containing protein</fullName>
    </recommendedName>
</protein>
<dbReference type="Gene3D" id="3.10.100.10">
    <property type="entry name" value="Mannose-Binding Protein A, subunit A"/>
    <property type="match status" value="1"/>
</dbReference>
<name>A0A0D3I733_EMIH1</name>
<dbReference type="GO" id="GO:0003676">
    <property type="term" value="F:nucleic acid binding"/>
    <property type="evidence" value="ECO:0007669"/>
    <property type="project" value="InterPro"/>
</dbReference>
<accession>A0A0D3I733</accession>
<keyword evidence="2" id="KW-1133">Transmembrane helix</keyword>
<evidence type="ECO:0000259" key="3">
    <source>
        <dbReference type="PROSITE" id="PS50041"/>
    </source>
</evidence>
<dbReference type="STRING" id="2903.R1BBI7"/>
<feature type="region of interest" description="Disordered" evidence="1">
    <location>
        <begin position="1"/>
        <end position="28"/>
    </location>
</feature>
<evidence type="ECO:0000313" key="4">
    <source>
        <dbReference type="EnsemblProtists" id="EOD07068"/>
    </source>
</evidence>
<keyword evidence="2" id="KW-0812">Transmembrane</keyword>
<feature type="compositionally biased region" description="Basic and acidic residues" evidence="1">
    <location>
        <begin position="1"/>
        <end position="10"/>
    </location>
</feature>
<sequence>MTRTKKDSACSRRSGRLKRRNRSASVTRANPRYSALTAAFCCGSYRITAEPSTHWGCADLCGANATLACVQSSEENEYVARLAADAGAIRFWIGVYQRPAGEEPGGGWDVCQSGETANFVKWDTSEPNNWRGAEECAVVGNGGLWFDVPCYLEFPCLCKSGADPSPEYMAFVEVERERDKSLRAAALVLHYMALTLCSAMSGLSLIWALVCLFRDVRRKDEQSAGAGLEMVQSDAGLGPHDQRVHASLLSRDVLLLRCSWLRSRPPGYARSACALTYGWLTPHHPDPHGENLQHVVAFLNSPTGHDFVALFWDQASLKDAAGKRTAEEAKIFAASLAVMAGLYASPRCVTVLRLTNIPEPPEWGKRSVCLIGLKNGIEEQAILATLGSFGQIETCELHTAPAIVRFATREAAVAAVAAGAEQLCKGIGMLYNTQPYERRGWCHAESNFAKIILGTRSELGLGSAEHAPKMIETAPTPNAFKAQFEETVEGSEEQVIAFTGKGDEEKVARAMVPIEPR</sequence>
<dbReference type="InterPro" id="IPR001304">
    <property type="entry name" value="C-type_lectin-like"/>
</dbReference>
<dbReference type="AlphaFoldDB" id="A0A0D3I733"/>
<dbReference type="EnsemblProtists" id="EOD07068">
    <property type="protein sequence ID" value="EOD07068"/>
    <property type="gene ID" value="EMIHUDRAFT_198334"/>
</dbReference>
<dbReference type="InterPro" id="IPR016187">
    <property type="entry name" value="CTDL_fold"/>
</dbReference>
<dbReference type="InterPro" id="IPR035979">
    <property type="entry name" value="RBD_domain_sf"/>
</dbReference>
<dbReference type="HOGENOM" id="CLU_527284_0_0_1"/>